<dbReference type="GO" id="GO:0003677">
    <property type="term" value="F:DNA binding"/>
    <property type="evidence" value="ECO:0007669"/>
    <property type="project" value="UniProtKB-KW"/>
</dbReference>
<gene>
    <name evidence="5" type="ORF">FYJ68_07180</name>
</gene>
<dbReference type="InterPro" id="IPR050313">
    <property type="entry name" value="Carb_Metab_HTH_regulators"/>
</dbReference>
<dbReference type="InterPro" id="IPR037171">
    <property type="entry name" value="NagB/RpiA_transferase-like"/>
</dbReference>
<dbReference type="PRINTS" id="PR00037">
    <property type="entry name" value="HTHLACR"/>
</dbReference>
<dbReference type="PANTHER" id="PTHR30363">
    <property type="entry name" value="HTH-TYPE TRANSCRIPTIONAL REGULATOR SRLR-RELATED"/>
    <property type="match status" value="1"/>
</dbReference>
<dbReference type="SUPFAM" id="SSF46785">
    <property type="entry name" value="Winged helix' DNA-binding domain"/>
    <property type="match status" value="1"/>
</dbReference>
<dbReference type="InterPro" id="IPR018356">
    <property type="entry name" value="Tscrpt_reg_HTH_DeoR_CS"/>
</dbReference>
<dbReference type="PANTHER" id="PTHR30363:SF44">
    <property type="entry name" value="AGA OPERON TRANSCRIPTIONAL REPRESSOR-RELATED"/>
    <property type="match status" value="1"/>
</dbReference>
<evidence type="ECO:0000259" key="4">
    <source>
        <dbReference type="PROSITE" id="PS51000"/>
    </source>
</evidence>
<keyword evidence="3" id="KW-0804">Transcription</keyword>
<dbReference type="SMART" id="SM01134">
    <property type="entry name" value="DeoRC"/>
    <property type="match status" value="1"/>
</dbReference>
<evidence type="ECO:0000313" key="6">
    <source>
        <dbReference type="Proteomes" id="UP000469325"/>
    </source>
</evidence>
<dbReference type="EMBL" id="VUNC01000005">
    <property type="protein sequence ID" value="MST72887.1"/>
    <property type="molecule type" value="Genomic_DNA"/>
</dbReference>
<dbReference type="SUPFAM" id="SSF100950">
    <property type="entry name" value="NagB/RpiA/CoA transferase-like"/>
    <property type="match status" value="1"/>
</dbReference>
<evidence type="ECO:0000256" key="2">
    <source>
        <dbReference type="ARBA" id="ARBA00023125"/>
    </source>
</evidence>
<reference evidence="5 6" key="1">
    <citation type="submission" date="2019-08" db="EMBL/GenBank/DDBJ databases">
        <title>In-depth cultivation of the pig gut microbiome towards novel bacterial diversity and tailored functional studies.</title>
        <authorList>
            <person name="Wylensek D."/>
            <person name="Hitch T.C.A."/>
            <person name="Clavel T."/>
        </authorList>
    </citation>
    <scope>NUCLEOTIDE SEQUENCE [LARGE SCALE GENOMIC DNA]</scope>
    <source>
        <strain evidence="5 6">CA-Schmier-601-WT-1</strain>
    </source>
</reference>
<proteinExistence type="predicted"/>
<accession>A0A6N7XC15</accession>
<dbReference type="Gene3D" id="1.10.10.10">
    <property type="entry name" value="Winged helix-like DNA-binding domain superfamily/Winged helix DNA-binding domain"/>
    <property type="match status" value="1"/>
</dbReference>
<keyword evidence="6" id="KW-1185">Reference proteome</keyword>
<dbReference type="RefSeq" id="WP_154435470.1">
    <property type="nucleotide sequence ID" value="NZ_VUNC01000005.1"/>
</dbReference>
<dbReference type="PROSITE" id="PS51000">
    <property type="entry name" value="HTH_DEOR_2"/>
    <property type="match status" value="1"/>
</dbReference>
<dbReference type="Proteomes" id="UP000469325">
    <property type="component" value="Unassembled WGS sequence"/>
</dbReference>
<feature type="domain" description="HTH deoR-type" evidence="4">
    <location>
        <begin position="12"/>
        <end position="67"/>
    </location>
</feature>
<keyword evidence="1" id="KW-0805">Transcription regulation</keyword>
<dbReference type="AlphaFoldDB" id="A0A6N7XC15"/>
<dbReference type="Pfam" id="PF08220">
    <property type="entry name" value="HTH_DeoR"/>
    <property type="match status" value="1"/>
</dbReference>
<dbReference type="InterPro" id="IPR014036">
    <property type="entry name" value="DeoR-like_C"/>
</dbReference>
<organism evidence="5 6">
    <name type="scientific">Olsenella porci</name>
    <dbReference type="NCBI Taxonomy" id="2652279"/>
    <lineage>
        <taxon>Bacteria</taxon>
        <taxon>Bacillati</taxon>
        <taxon>Actinomycetota</taxon>
        <taxon>Coriobacteriia</taxon>
        <taxon>Coriobacteriales</taxon>
        <taxon>Atopobiaceae</taxon>
        <taxon>Olsenella</taxon>
    </lineage>
</organism>
<protein>
    <submittedName>
        <fullName evidence="5">DeoR/GlpR transcriptional regulator</fullName>
    </submittedName>
</protein>
<dbReference type="PROSITE" id="PS00894">
    <property type="entry name" value="HTH_DEOR_1"/>
    <property type="match status" value="1"/>
</dbReference>
<comment type="caution">
    <text evidence="5">The sequence shown here is derived from an EMBL/GenBank/DDBJ whole genome shotgun (WGS) entry which is preliminary data.</text>
</comment>
<dbReference type="InterPro" id="IPR036390">
    <property type="entry name" value="WH_DNA-bd_sf"/>
</dbReference>
<evidence type="ECO:0000256" key="1">
    <source>
        <dbReference type="ARBA" id="ARBA00023015"/>
    </source>
</evidence>
<evidence type="ECO:0000313" key="5">
    <source>
        <dbReference type="EMBL" id="MST72887.1"/>
    </source>
</evidence>
<sequence>MSTQSPSQPLFLEERQQRIQEMVEESSTITIAQIVDAFGVSAATARKDLRELESQGKVRRTHGGAMSIESNERELRAATSVSVAHEEKVRVAHAAAKLVKDGDTFIVQAGTTNLEFVRALRGKHNLTIITNDTMISTEADALLPDSSVIQLGGRIREGFHYTEGVVPTREVDQLMVPTVYLCTNAFSFEQGFSAHRLEQAAWLAQLMEHSRRHVILLDSTKMGVSAAVHHNDLSDFDVLVTDTGVSEEYRARFASEAPNLKVIYA</sequence>
<dbReference type="GO" id="GO:0003700">
    <property type="term" value="F:DNA-binding transcription factor activity"/>
    <property type="evidence" value="ECO:0007669"/>
    <property type="project" value="InterPro"/>
</dbReference>
<dbReference type="InterPro" id="IPR001034">
    <property type="entry name" value="DeoR_HTH"/>
</dbReference>
<keyword evidence="2" id="KW-0238">DNA-binding</keyword>
<dbReference type="Pfam" id="PF00455">
    <property type="entry name" value="DeoRC"/>
    <property type="match status" value="1"/>
</dbReference>
<name>A0A6N7XC15_9ACTN</name>
<evidence type="ECO:0000256" key="3">
    <source>
        <dbReference type="ARBA" id="ARBA00023163"/>
    </source>
</evidence>
<dbReference type="InterPro" id="IPR036388">
    <property type="entry name" value="WH-like_DNA-bd_sf"/>
</dbReference>
<dbReference type="SMART" id="SM00420">
    <property type="entry name" value="HTH_DEOR"/>
    <property type="match status" value="1"/>
</dbReference>